<dbReference type="InterPro" id="IPR036638">
    <property type="entry name" value="HLH_DNA-bd_sf"/>
</dbReference>
<dbReference type="SMART" id="SM00353">
    <property type="entry name" value="HLH"/>
    <property type="match status" value="1"/>
</dbReference>
<proteinExistence type="predicted"/>
<dbReference type="PANTHER" id="PTHR11534">
    <property type="entry name" value="MYOGENIC FACTOR"/>
    <property type="match status" value="1"/>
</dbReference>
<evidence type="ECO:0000256" key="2">
    <source>
        <dbReference type="ARBA" id="ARBA00023125"/>
    </source>
</evidence>
<protein>
    <submittedName>
        <fullName evidence="6">Myoblast determination protein 1-like A</fullName>
    </submittedName>
</protein>
<dbReference type="SUPFAM" id="SSF47459">
    <property type="entry name" value="HLH, helix-loop-helix DNA-binding domain"/>
    <property type="match status" value="1"/>
</dbReference>
<dbReference type="Gene3D" id="4.10.280.10">
    <property type="entry name" value="Helix-loop-helix DNA-binding domain"/>
    <property type="match status" value="1"/>
</dbReference>
<dbReference type="GO" id="GO:0007517">
    <property type="term" value="P:muscle organ development"/>
    <property type="evidence" value="ECO:0007669"/>
    <property type="project" value="InterPro"/>
</dbReference>
<gene>
    <name evidence="6" type="ORF">HOLleu_26175</name>
</gene>
<dbReference type="GO" id="GO:0005634">
    <property type="term" value="C:nucleus"/>
    <property type="evidence" value="ECO:0007669"/>
    <property type="project" value="UniProtKB-SubCell"/>
</dbReference>
<keyword evidence="3" id="KW-0539">Nucleus</keyword>
<evidence type="ECO:0000256" key="4">
    <source>
        <dbReference type="SAM" id="MobiDB-lite"/>
    </source>
</evidence>
<dbReference type="GO" id="GO:0000981">
    <property type="term" value="F:DNA-binding transcription factor activity, RNA polymerase II-specific"/>
    <property type="evidence" value="ECO:0007669"/>
    <property type="project" value="TreeGrafter"/>
</dbReference>
<sequence>MFNGPAQDNLVEEKFSIAVRDERKQQGTGDQPSSKSNSSSTASNYDLLCENDGESHSYLRRCPERSTQRVLSWSMIEASVSSCGGSRRCYFWGCSVCRRKKTTLTEKRRAATQRERRRLCKVNAAFEILKRKTCTDAERRLPKVTILRSAIRYIEKLQTILHRADEEDTISRHEEVMGKKLVSSLKVQLIVPCGLEFGVIL</sequence>
<name>A0A9Q1H4I6_HOLLE</name>
<evidence type="ECO:0000313" key="7">
    <source>
        <dbReference type="Proteomes" id="UP001152320"/>
    </source>
</evidence>
<reference evidence="6" key="1">
    <citation type="submission" date="2021-10" db="EMBL/GenBank/DDBJ databases">
        <title>Tropical sea cucumber genome reveals ecological adaptation and Cuvierian tubules defense mechanism.</title>
        <authorList>
            <person name="Chen T."/>
        </authorList>
    </citation>
    <scope>NUCLEOTIDE SEQUENCE</scope>
    <source>
        <strain evidence="6">Nanhai2018</strain>
        <tissue evidence="6">Muscle</tissue>
    </source>
</reference>
<evidence type="ECO:0000313" key="6">
    <source>
        <dbReference type="EMBL" id="KAJ8032608.1"/>
    </source>
</evidence>
<feature type="domain" description="BHLH" evidence="5">
    <location>
        <begin position="106"/>
        <end position="157"/>
    </location>
</feature>
<feature type="compositionally biased region" description="Low complexity" evidence="4">
    <location>
        <begin position="33"/>
        <end position="43"/>
    </location>
</feature>
<dbReference type="Proteomes" id="UP001152320">
    <property type="component" value="Chromosome 12"/>
</dbReference>
<accession>A0A9Q1H4I6</accession>
<keyword evidence="7" id="KW-1185">Reference proteome</keyword>
<dbReference type="GO" id="GO:0000978">
    <property type="term" value="F:RNA polymerase II cis-regulatory region sequence-specific DNA binding"/>
    <property type="evidence" value="ECO:0007669"/>
    <property type="project" value="TreeGrafter"/>
</dbReference>
<dbReference type="PANTHER" id="PTHR11534:SF9">
    <property type="entry name" value="MYOGENIC-DETERMINATION PROTEIN"/>
    <property type="match status" value="1"/>
</dbReference>
<evidence type="ECO:0000259" key="5">
    <source>
        <dbReference type="PROSITE" id="PS50888"/>
    </source>
</evidence>
<keyword evidence="2" id="KW-0238">DNA-binding</keyword>
<evidence type="ECO:0000256" key="1">
    <source>
        <dbReference type="ARBA" id="ARBA00004123"/>
    </source>
</evidence>
<evidence type="ECO:0000256" key="3">
    <source>
        <dbReference type="ARBA" id="ARBA00023242"/>
    </source>
</evidence>
<dbReference type="InterPro" id="IPR039704">
    <property type="entry name" value="Myogenic_factor"/>
</dbReference>
<dbReference type="GO" id="GO:0046983">
    <property type="term" value="F:protein dimerization activity"/>
    <property type="evidence" value="ECO:0007669"/>
    <property type="project" value="InterPro"/>
</dbReference>
<organism evidence="6 7">
    <name type="scientific">Holothuria leucospilota</name>
    <name type="common">Black long sea cucumber</name>
    <name type="synonym">Mertensiothuria leucospilota</name>
    <dbReference type="NCBI Taxonomy" id="206669"/>
    <lineage>
        <taxon>Eukaryota</taxon>
        <taxon>Metazoa</taxon>
        <taxon>Echinodermata</taxon>
        <taxon>Eleutherozoa</taxon>
        <taxon>Echinozoa</taxon>
        <taxon>Holothuroidea</taxon>
        <taxon>Aspidochirotacea</taxon>
        <taxon>Aspidochirotida</taxon>
        <taxon>Holothuriidae</taxon>
        <taxon>Holothuria</taxon>
    </lineage>
</organism>
<dbReference type="EMBL" id="JAIZAY010000012">
    <property type="protein sequence ID" value="KAJ8032608.1"/>
    <property type="molecule type" value="Genomic_DNA"/>
</dbReference>
<dbReference type="PROSITE" id="PS50888">
    <property type="entry name" value="BHLH"/>
    <property type="match status" value="1"/>
</dbReference>
<dbReference type="FunFam" id="4.10.280.10:FF:000005">
    <property type="entry name" value="Myogenic factor"/>
    <property type="match status" value="1"/>
</dbReference>
<dbReference type="OrthoDB" id="10049614at2759"/>
<dbReference type="InterPro" id="IPR011598">
    <property type="entry name" value="bHLH_dom"/>
</dbReference>
<dbReference type="Pfam" id="PF00010">
    <property type="entry name" value="HLH"/>
    <property type="match status" value="1"/>
</dbReference>
<comment type="caution">
    <text evidence="6">The sequence shown here is derived from an EMBL/GenBank/DDBJ whole genome shotgun (WGS) entry which is preliminary data.</text>
</comment>
<dbReference type="AlphaFoldDB" id="A0A9Q1H4I6"/>
<feature type="compositionally biased region" description="Basic and acidic residues" evidence="4">
    <location>
        <begin position="11"/>
        <end position="25"/>
    </location>
</feature>
<feature type="region of interest" description="Disordered" evidence="4">
    <location>
        <begin position="1"/>
        <end position="43"/>
    </location>
</feature>
<comment type="subcellular location">
    <subcellularLocation>
        <location evidence="1">Nucleus</location>
    </subcellularLocation>
</comment>
<dbReference type="GO" id="GO:0045663">
    <property type="term" value="P:positive regulation of myoblast differentiation"/>
    <property type="evidence" value="ECO:0007669"/>
    <property type="project" value="TreeGrafter"/>
</dbReference>